<dbReference type="Gene3D" id="1.10.1280.10">
    <property type="entry name" value="Di-copper center containing domain from catechol oxidase"/>
    <property type="match status" value="1"/>
</dbReference>
<dbReference type="Proteomes" id="UP000310066">
    <property type="component" value="Unassembled WGS sequence"/>
</dbReference>
<feature type="domain" description="SET" evidence="5">
    <location>
        <begin position="349"/>
        <end position="490"/>
    </location>
</feature>
<evidence type="ECO:0000256" key="1">
    <source>
        <dbReference type="ARBA" id="ARBA00001973"/>
    </source>
</evidence>
<dbReference type="SUPFAM" id="SSF82199">
    <property type="entry name" value="SET domain"/>
    <property type="match status" value="1"/>
</dbReference>
<feature type="compositionally biased region" description="Basic and acidic residues" evidence="4">
    <location>
        <begin position="116"/>
        <end position="128"/>
    </location>
</feature>
<dbReference type="Pfam" id="PF18132">
    <property type="entry name" value="Tyrosinase_C"/>
    <property type="match status" value="1"/>
</dbReference>
<evidence type="ECO:0000313" key="7">
    <source>
        <dbReference type="Proteomes" id="UP000310066"/>
    </source>
</evidence>
<dbReference type="InterPro" id="IPR008922">
    <property type="entry name" value="Di-copper_centre_dom_sf"/>
</dbReference>
<dbReference type="PROSITE" id="PS50280">
    <property type="entry name" value="SET"/>
    <property type="match status" value="1"/>
</dbReference>
<dbReference type="InterPro" id="IPR001214">
    <property type="entry name" value="SET_dom"/>
</dbReference>
<evidence type="ECO:0000256" key="4">
    <source>
        <dbReference type="SAM" id="MobiDB-lite"/>
    </source>
</evidence>
<dbReference type="EMBL" id="NAJP01000053">
    <property type="protein sequence ID" value="TKA37267.1"/>
    <property type="molecule type" value="Genomic_DNA"/>
</dbReference>
<evidence type="ECO:0000256" key="3">
    <source>
        <dbReference type="ARBA" id="ARBA00023033"/>
    </source>
</evidence>
<evidence type="ECO:0000313" key="6">
    <source>
        <dbReference type="EMBL" id="TKA37267.1"/>
    </source>
</evidence>
<comment type="cofactor">
    <cofactor evidence="1">
        <name>Cu(2+)</name>
        <dbReference type="ChEBI" id="CHEBI:29036"/>
    </cofactor>
</comment>
<gene>
    <name evidence="6" type="ORF">B0A54_11252</name>
</gene>
<dbReference type="InterPro" id="IPR046341">
    <property type="entry name" value="SET_dom_sf"/>
</dbReference>
<dbReference type="GO" id="GO:0004497">
    <property type="term" value="F:monooxygenase activity"/>
    <property type="evidence" value="ECO:0007669"/>
    <property type="project" value="UniProtKB-KW"/>
</dbReference>
<dbReference type="Gene3D" id="2.170.270.10">
    <property type="entry name" value="SET domain"/>
    <property type="match status" value="1"/>
</dbReference>
<protein>
    <recommendedName>
        <fullName evidence="5">SET domain-containing protein</fullName>
    </recommendedName>
</protein>
<accession>A0A4U0UNI5</accession>
<evidence type="ECO:0000256" key="2">
    <source>
        <dbReference type="ARBA" id="ARBA00023002"/>
    </source>
</evidence>
<comment type="caution">
    <text evidence="6">The sequence shown here is derived from an EMBL/GenBank/DDBJ whole genome shotgun (WGS) entry which is preliminary data.</text>
</comment>
<dbReference type="InterPro" id="IPR041640">
    <property type="entry name" value="Tyrosinase_C"/>
</dbReference>
<keyword evidence="3" id="KW-0503">Monooxygenase</keyword>
<dbReference type="Gene3D" id="2.60.310.20">
    <property type="match status" value="1"/>
</dbReference>
<feature type="region of interest" description="Disordered" evidence="4">
    <location>
        <begin position="110"/>
        <end position="139"/>
    </location>
</feature>
<keyword evidence="2" id="KW-0560">Oxidoreductase</keyword>
<sequence length="519" mass="56295">MIDRSFALWQAINNDSYVEPMATLDQTYSFATGQVVNATLVQRPVWMQPNNVADIPSALEPFHSDAAGDFWTSTSARSIRTLGYTYADLGDGSVSAVKAAVNTLYGNSAGSSALSRRRDSHSEIERELPGASNPDAQAPAQVTNGKYQEYLANIVSQKFALNGSYAIYVFMGAFNDTPSEWSMSPNLVGTHAVFAALSTVDAASNPQMTRRQMDNGIQVSGTLPLTSMLLTKVQSGELPCMDIPTVTTYLLDNLQWRVGDFGGSEIPVEDVADLTITVVSAEVEPASAADEFPTWGDFTVLTNVTEGRPGDHTYSAAVTADQRTALTRTGTADATWTQIPAASIQAPTPLLEIRTITDENHPAAGQRGLFATQHLAPDSFICLYLGRVHTNTMSDQDPHSDYDLNLDHDLGLSVDAALSGNETRCTNDYRGIAERPNAEFRDCYVQVPCAKRSSGMKWERRVAVFVLSAGKAGKRKTGVKAGEEVLVSYGKGYWEGRKAVASFRRDEEMLRIAQLALDS</sequence>
<evidence type="ECO:0000259" key="5">
    <source>
        <dbReference type="PROSITE" id="PS50280"/>
    </source>
</evidence>
<organism evidence="6 7">
    <name type="scientific">Friedmanniomyces endolithicus</name>
    <dbReference type="NCBI Taxonomy" id="329885"/>
    <lineage>
        <taxon>Eukaryota</taxon>
        <taxon>Fungi</taxon>
        <taxon>Dikarya</taxon>
        <taxon>Ascomycota</taxon>
        <taxon>Pezizomycotina</taxon>
        <taxon>Dothideomycetes</taxon>
        <taxon>Dothideomycetidae</taxon>
        <taxon>Mycosphaerellales</taxon>
        <taxon>Teratosphaeriaceae</taxon>
        <taxon>Friedmanniomyces</taxon>
    </lineage>
</organism>
<dbReference type="OrthoDB" id="6132182at2759"/>
<dbReference type="AlphaFoldDB" id="A0A4U0UNI5"/>
<proteinExistence type="predicted"/>
<name>A0A4U0UNI5_9PEZI</name>
<reference evidence="6 7" key="1">
    <citation type="submission" date="2017-03" db="EMBL/GenBank/DDBJ databases">
        <title>Genomes of endolithic fungi from Antarctica.</title>
        <authorList>
            <person name="Coleine C."/>
            <person name="Masonjones S."/>
            <person name="Stajich J.E."/>
        </authorList>
    </citation>
    <scope>NUCLEOTIDE SEQUENCE [LARGE SCALE GENOMIC DNA]</scope>
    <source>
        <strain evidence="6 7">CCFEE 5311</strain>
    </source>
</reference>